<dbReference type="AlphaFoldDB" id="A0A844GFY8"/>
<protein>
    <recommendedName>
        <fullName evidence="1">Phasin domain-containing protein</fullName>
    </recommendedName>
</protein>
<gene>
    <name evidence="2" type="ORF">GKE73_10900</name>
</gene>
<dbReference type="Pfam" id="PF09361">
    <property type="entry name" value="Phasin_2"/>
    <property type="match status" value="1"/>
</dbReference>
<keyword evidence="3" id="KW-1185">Reference proteome</keyword>
<name>A0A844GFY8_9NEIS</name>
<evidence type="ECO:0000313" key="2">
    <source>
        <dbReference type="EMBL" id="MTD33425.1"/>
    </source>
</evidence>
<dbReference type="EMBL" id="WLYX01000001">
    <property type="protein sequence ID" value="MTD33425.1"/>
    <property type="molecule type" value="Genomic_DNA"/>
</dbReference>
<evidence type="ECO:0000259" key="1">
    <source>
        <dbReference type="Pfam" id="PF09361"/>
    </source>
</evidence>
<dbReference type="InterPro" id="IPR018968">
    <property type="entry name" value="Phasin"/>
</dbReference>
<accession>A0A844GFY8</accession>
<proteinExistence type="predicted"/>
<evidence type="ECO:0000313" key="3">
    <source>
        <dbReference type="Proteomes" id="UP000446658"/>
    </source>
</evidence>
<sequence length="141" mass="15501">MEEKGVIMSNSNEQLQRLSQGYLDASLHFGQISLNSWERLTRFGFASSRHLLEQQRKTAKALAGISDPGEAMSQFNQLLSQSIDESLASSRDLYKILSGTQGELTHLAEENPGTINKSVNEAMESVAKETEKASKTVTPKA</sequence>
<dbReference type="RefSeq" id="WP_230370349.1">
    <property type="nucleotide sequence ID" value="NZ_WLYX01000001.1"/>
</dbReference>
<organism evidence="2 3">
    <name type="scientific">Paludibacterium denitrificans</name>
    <dbReference type="NCBI Taxonomy" id="2675226"/>
    <lineage>
        <taxon>Bacteria</taxon>
        <taxon>Pseudomonadati</taxon>
        <taxon>Pseudomonadota</taxon>
        <taxon>Betaproteobacteria</taxon>
        <taxon>Neisseriales</taxon>
        <taxon>Chromobacteriaceae</taxon>
        <taxon>Paludibacterium</taxon>
    </lineage>
</organism>
<feature type="domain" description="Phasin" evidence="1">
    <location>
        <begin position="13"/>
        <end position="111"/>
    </location>
</feature>
<dbReference type="Proteomes" id="UP000446658">
    <property type="component" value="Unassembled WGS sequence"/>
</dbReference>
<reference evidence="2 3" key="1">
    <citation type="submission" date="2019-11" db="EMBL/GenBank/DDBJ databases">
        <title>Draft genome sequence of Paludibacterium sp. dN18-1.</title>
        <authorList>
            <person name="Im W.-T."/>
        </authorList>
    </citation>
    <scope>NUCLEOTIDE SEQUENCE [LARGE SCALE GENOMIC DNA]</scope>
    <source>
        <strain evidence="3">dN 18-1</strain>
    </source>
</reference>
<comment type="caution">
    <text evidence="2">The sequence shown here is derived from an EMBL/GenBank/DDBJ whole genome shotgun (WGS) entry which is preliminary data.</text>
</comment>